<name>A0AA37FBD1_9ARCH</name>
<accession>A0AA37FBD1</accession>
<evidence type="ECO:0000313" key="2">
    <source>
        <dbReference type="Proteomes" id="UP000632195"/>
    </source>
</evidence>
<sequence>MAQLRELERFEENFLDLCLDPEYKEKLRQEIAKRSEPLDRKAMKKYKDKIEKVNEKYREKTLKH</sequence>
<comment type="caution">
    <text evidence="1">The sequence shown here is derived from an EMBL/GenBank/DDBJ whole genome shotgun (WGS) entry which is preliminary data.</text>
</comment>
<protein>
    <submittedName>
        <fullName evidence="1">Uncharacterized protein</fullName>
    </submittedName>
</protein>
<proteinExistence type="predicted"/>
<organism evidence="1 2">
    <name type="scientific">Thermogymnomonas acidicola</name>
    <dbReference type="NCBI Taxonomy" id="399579"/>
    <lineage>
        <taxon>Archaea</taxon>
        <taxon>Methanobacteriati</taxon>
        <taxon>Thermoplasmatota</taxon>
        <taxon>Thermoplasmata</taxon>
        <taxon>Thermoplasmatales</taxon>
        <taxon>Thermogymnomonas</taxon>
    </lineage>
</organism>
<dbReference type="AlphaFoldDB" id="A0AA37FBD1"/>
<keyword evidence="2" id="KW-1185">Reference proteome</keyword>
<dbReference type="EMBL" id="BMNY01000002">
    <property type="protein sequence ID" value="GGM75982.1"/>
    <property type="molecule type" value="Genomic_DNA"/>
</dbReference>
<dbReference type="RefSeq" id="WP_075056986.1">
    <property type="nucleotide sequence ID" value="NZ_BMNY01000002.1"/>
</dbReference>
<gene>
    <name evidence="1" type="ORF">GCM10007108_12420</name>
</gene>
<dbReference type="Proteomes" id="UP000632195">
    <property type="component" value="Unassembled WGS sequence"/>
</dbReference>
<reference evidence="1" key="1">
    <citation type="journal article" date="2014" name="Int. J. Syst. Evol. Microbiol.">
        <title>Complete genome sequence of Corynebacterium casei LMG S-19264T (=DSM 44701T), isolated from a smear-ripened cheese.</title>
        <authorList>
            <consortium name="US DOE Joint Genome Institute (JGI-PGF)"/>
            <person name="Walter F."/>
            <person name="Albersmeier A."/>
            <person name="Kalinowski J."/>
            <person name="Ruckert C."/>
        </authorList>
    </citation>
    <scope>NUCLEOTIDE SEQUENCE</scope>
    <source>
        <strain evidence="1">JCM 13583</strain>
    </source>
</reference>
<reference evidence="1" key="2">
    <citation type="submission" date="2022-09" db="EMBL/GenBank/DDBJ databases">
        <authorList>
            <person name="Sun Q."/>
            <person name="Ohkuma M."/>
        </authorList>
    </citation>
    <scope>NUCLEOTIDE SEQUENCE</scope>
    <source>
        <strain evidence="1">JCM 13583</strain>
    </source>
</reference>
<evidence type="ECO:0000313" key="1">
    <source>
        <dbReference type="EMBL" id="GGM75982.1"/>
    </source>
</evidence>